<evidence type="ECO:0000256" key="5">
    <source>
        <dbReference type="ARBA" id="ARBA00007383"/>
    </source>
</evidence>
<dbReference type="PROSITE" id="PS51975">
    <property type="entry name" value="RNASE_H_2"/>
    <property type="match status" value="1"/>
</dbReference>
<dbReference type="Gene3D" id="3.30.420.10">
    <property type="entry name" value="Ribonuclease H-like superfamily/Ribonuclease H"/>
    <property type="match status" value="1"/>
</dbReference>
<keyword evidence="9 14" id="KW-0540">Nuclease</keyword>
<dbReference type="GO" id="GO:0005737">
    <property type="term" value="C:cytoplasm"/>
    <property type="evidence" value="ECO:0007669"/>
    <property type="project" value="UniProtKB-SubCell"/>
</dbReference>
<reference evidence="18 19" key="1">
    <citation type="submission" date="2018-08" db="EMBL/GenBank/DDBJ databases">
        <title>Genomic Encyclopedia of Archaeal and Bacterial Type Strains, Phase II (KMG-II): from individual species to whole genera.</title>
        <authorList>
            <person name="Goeker M."/>
        </authorList>
    </citation>
    <scope>NUCLEOTIDE SEQUENCE [LARGE SCALE GENOMIC DNA]</scope>
    <source>
        <strain evidence="18 19">ATCC 27112</strain>
    </source>
</reference>
<evidence type="ECO:0000256" key="12">
    <source>
        <dbReference type="ARBA" id="ARBA00022801"/>
    </source>
</evidence>
<evidence type="ECO:0000256" key="7">
    <source>
        <dbReference type="ARBA" id="ARBA00019179"/>
    </source>
</evidence>
<dbReference type="EC" id="3.1.26.4" evidence="6 14"/>
<comment type="cofactor">
    <cofactor evidence="14 15">
        <name>Mn(2+)</name>
        <dbReference type="ChEBI" id="CHEBI:29035"/>
    </cofactor>
    <cofactor evidence="14 15">
        <name>Mg(2+)</name>
        <dbReference type="ChEBI" id="CHEBI:18420"/>
    </cofactor>
    <text evidence="14 15">Manganese or magnesium. Binds 1 divalent metal ion per monomer in the absence of substrate. May bind a second metal ion after substrate binding.</text>
</comment>
<dbReference type="InterPro" id="IPR022898">
    <property type="entry name" value="RNase_HII"/>
</dbReference>
<dbReference type="InterPro" id="IPR012337">
    <property type="entry name" value="RNaseH-like_sf"/>
</dbReference>
<evidence type="ECO:0000259" key="17">
    <source>
        <dbReference type="PROSITE" id="PS51975"/>
    </source>
</evidence>
<keyword evidence="19" id="KW-1185">Reference proteome</keyword>
<evidence type="ECO:0000256" key="16">
    <source>
        <dbReference type="RuleBase" id="RU003515"/>
    </source>
</evidence>
<evidence type="ECO:0000256" key="8">
    <source>
        <dbReference type="ARBA" id="ARBA00022490"/>
    </source>
</evidence>
<dbReference type="Pfam" id="PF01351">
    <property type="entry name" value="RNase_HII"/>
    <property type="match status" value="1"/>
</dbReference>
<evidence type="ECO:0000256" key="10">
    <source>
        <dbReference type="ARBA" id="ARBA00022723"/>
    </source>
</evidence>
<dbReference type="PANTHER" id="PTHR10954:SF18">
    <property type="entry name" value="RIBONUCLEASE HII"/>
    <property type="match status" value="1"/>
</dbReference>
<dbReference type="OrthoDB" id="9803420at2"/>
<organism evidence="18 19">
    <name type="scientific">Anaeroplasma bactoclasticum</name>
    <dbReference type="NCBI Taxonomy" id="2088"/>
    <lineage>
        <taxon>Bacteria</taxon>
        <taxon>Bacillati</taxon>
        <taxon>Mycoplasmatota</taxon>
        <taxon>Mollicutes</taxon>
        <taxon>Anaeroplasmatales</taxon>
        <taxon>Anaeroplasmataceae</taxon>
        <taxon>Anaeroplasma</taxon>
    </lineage>
</organism>
<dbReference type="InterPro" id="IPR001352">
    <property type="entry name" value="RNase_HII/HIII"/>
</dbReference>
<dbReference type="EMBL" id="QXEV01000004">
    <property type="protein sequence ID" value="RIA78014.1"/>
    <property type="molecule type" value="Genomic_DNA"/>
</dbReference>
<comment type="function">
    <text evidence="3 14 16">Endonuclease that specifically degrades the RNA of RNA-DNA hybrids.</text>
</comment>
<dbReference type="SUPFAM" id="SSF53098">
    <property type="entry name" value="Ribonuclease H-like"/>
    <property type="match status" value="1"/>
</dbReference>
<feature type="binding site" evidence="14 15">
    <location>
        <position position="121"/>
    </location>
    <ligand>
        <name>a divalent metal cation</name>
        <dbReference type="ChEBI" id="CHEBI:60240"/>
    </ligand>
</feature>
<keyword evidence="10 14" id="KW-0479">Metal-binding</keyword>
<comment type="cofactor">
    <cofactor evidence="2">
        <name>Mg(2+)</name>
        <dbReference type="ChEBI" id="CHEBI:18420"/>
    </cofactor>
</comment>
<feature type="domain" description="RNase H type-2" evidence="17">
    <location>
        <begin position="23"/>
        <end position="212"/>
    </location>
</feature>
<dbReference type="GO" id="GO:0006298">
    <property type="term" value="P:mismatch repair"/>
    <property type="evidence" value="ECO:0007669"/>
    <property type="project" value="TreeGrafter"/>
</dbReference>
<dbReference type="AlphaFoldDB" id="A0A397S6W8"/>
<evidence type="ECO:0000256" key="6">
    <source>
        <dbReference type="ARBA" id="ARBA00012180"/>
    </source>
</evidence>
<dbReference type="GO" id="GO:0030145">
    <property type="term" value="F:manganese ion binding"/>
    <property type="evidence" value="ECO:0007669"/>
    <property type="project" value="UniProtKB-UniRule"/>
</dbReference>
<evidence type="ECO:0000256" key="1">
    <source>
        <dbReference type="ARBA" id="ARBA00000077"/>
    </source>
</evidence>
<dbReference type="InterPro" id="IPR024567">
    <property type="entry name" value="RNase_HII/HIII_dom"/>
</dbReference>
<evidence type="ECO:0000256" key="2">
    <source>
        <dbReference type="ARBA" id="ARBA00001946"/>
    </source>
</evidence>
<dbReference type="RefSeq" id="WP_119015759.1">
    <property type="nucleotide sequence ID" value="NZ_QXEV01000004.1"/>
</dbReference>
<evidence type="ECO:0000256" key="4">
    <source>
        <dbReference type="ARBA" id="ARBA00004496"/>
    </source>
</evidence>
<name>A0A397S6W8_9MOLU</name>
<evidence type="ECO:0000256" key="15">
    <source>
        <dbReference type="PROSITE-ProRule" id="PRU01319"/>
    </source>
</evidence>
<feature type="binding site" evidence="14 15">
    <location>
        <position position="29"/>
    </location>
    <ligand>
        <name>a divalent metal cation</name>
        <dbReference type="ChEBI" id="CHEBI:60240"/>
    </ligand>
</feature>
<dbReference type="GO" id="GO:0004523">
    <property type="term" value="F:RNA-DNA hybrid ribonuclease activity"/>
    <property type="evidence" value="ECO:0007669"/>
    <property type="project" value="UniProtKB-UniRule"/>
</dbReference>
<keyword evidence="13 14" id="KW-0464">Manganese</keyword>
<dbReference type="GO" id="GO:0043137">
    <property type="term" value="P:DNA replication, removal of RNA primer"/>
    <property type="evidence" value="ECO:0007669"/>
    <property type="project" value="TreeGrafter"/>
</dbReference>
<dbReference type="HAMAP" id="MF_00052_B">
    <property type="entry name" value="RNase_HII_B"/>
    <property type="match status" value="1"/>
</dbReference>
<protein>
    <recommendedName>
        <fullName evidence="7 14">Ribonuclease HII</fullName>
        <shortName evidence="14">RNase HII</shortName>
        <ecNumber evidence="6 14">3.1.26.4</ecNumber>
    </recommendedName>
</protein>
<evidence type="ECO:0000256" key="3">
    <source>
        <dbReference type="ARBA" id="ARBA00004065"/>
    </source>
</evidence>
<dbReference type="FunFam" id="3.30.420.10:FF:000006">
    <property type="entry name" value="Ribonuclease HII"/>
    <property type="match status" value="1"/>
</dbReference>
<dbReference type="FunCoup" id="A0A397S6W8">
    <property type="interactions" value="346"/>
</dbReference>
<feature type="binding site" evidence="14 15">
    <location>
        <position position="30"/>
    </location>
    <ligand>
        <name>a divalent metal cation</name>
        <dbReference type="ChEBI" id="CHEBI:60240"/>
    </ligand>
</feature>
<accession>A0A397S6W8</accession>
<dbReference type="InParanoid" id="A0A397S6W8"/>
<keyword evidence="11 14" id="KW-0255">Endonuclease</keyword>
<dbReference type="NCBIfam" id="NF000594">
    <property type="entry name" value="PRK00015.1-1"/>
    <property type="match status" value="1"/>
</dbReference>
<keyword evidence="12 14" id="KW-0378">Hydrolase</keyword>
<evidence type="ECO:0000256" key="9">
    <source>
        <dbReference type="ARBA" id="ARBA00022722"/>
    </source>
</evidence>
<gene>
    <name evidence="14" type="primary">rnhB</name>
    <name evidence="18" type="ORF">EI71_00591</name>
</gene>
<dbReference type="CDD" id="cd07182">
    <property type="entry name" value="RNase_HII_bacteria_HII_like"/>
    <property type="match status" value="1"/>
</dbReference>
<comment type="catalytic activity">
    <reaction evidence="1 14 15 16">
        <text>Endonucleolytic cleavage to 5'-phosphomonoester.</text>
        <dbReference type="EC" id="3.1.26.4"/>
    </reaction>
</comment>
<dbReference type="NCBIfam" id="NF000595">
    <property type="entry name" value="PRK00015.1-3"/>
    <property type="match status" value="1"/>
</dbReference>
<dbReference type="GO" id="GO:0003723">
    <property type="term" value="F:RNA binding"/>
    <property type="evidence" value="ECO:0007669"/>
    <property type="project" value="UniProtKB-UniRule"/>
</dbReference>
<sequence length="224" mass="25304">MKSQKEEINLYKYENELYDEGYENICGIDEAGRGPLAGPVVVAACILPPFLKIEGINDSKQLSEKKREALYKIIVKNAVSYSVVFVSEKEVDELNIYQATKKGMLKAVEELKVKPDYVLIDAMPLGELEVKHQSLIHGDALSASVAAASIIAKVSRDHYMEKMDFKYPNYGFKKHKGYGTKEHLAALEKYGPCKIHRKTFAPVSKYFSKQLSLDLDFNDDENEN</sequence>
<evidence type="ECO:0000313" key="18">
    <source>
        <dbReference type="EMBL" id="RIA78014.1"/>
    </source>
</evidence>
<dbReference type="Proteomes" id="UP000266506">
    <property type="component" value="Unassembled WGS sequence"/>
</dbReference>
<evidence type="ECO:0000256" key="14">
    <source>
        <dbReference type="HAMAP-Rule" id="MF_00052"/>
    </source>
</evidence>
<evidence type="ECO:0000313" key="19">
    <source>
        <dbReference type="Proteomes" id="UP000266506"/>
    </source>
</evidence>
<evidence type="ECO:0000256" key="13">
    <source>
        <dbReference type="ARBA" id="ARBA00023211"/>
    </source>
</evidence>
<comment type="caution">
    <text evidence="18">The sequence shown here is derived from an EMBL/GenBank/DDBJ whole genome shotgun (WGS) entry which is preliminary data.</text>
</comment>
<proteinExistence type="inferred from homology"/>
<dbReference type="InterPro" id="IPR036397">
    <property type="entry name" value="RNaseH_sf"/>
</dbReference>
<dbReference type="GO" id="GO:0032299">
    <property type="term" value="C:ribonuclease H2 complex"/>
    <property type="evidence" value="ECO:0007669"/>
    <property type="project" value="TreeGrafter"/>
</dbReference>
<comment type="subcellular location">
    <subcellularLocation>
        <location evidence="4 14">Cytoplasm</location>
    </subcellularLocation>
</comment>
<dbReference type="PANTHER" id="PTHR10954">
    <property type="entry name" value="RIBONUCLEASE H2 SUBUNIT A"/>
    <property type="match status" value="1"/>
</dbReference>
<evidence type="ECO:0000256" key="11">
    <source>
        <dbReference type="ARBA" id="ARBA00022759"/>
    </source>
</evidence>
<comment type="similarity">
    <text evidence="5 14 16">Belongs to the RNase HII family.</text>
</comment>
<keyword evidence="8 14" id="KW-0963">Cytoplasm</keyword>